<organism evidence="3 4">
    <name type="scientific">Lachnotalea glycerini</name>
    <dbReference type="NCBI Taxonomy" id="1763509"/>
    <lineage>
        <taxon>Bacteria</taxon>
        <taxon>Bacillati</taxon>
        <taxon>Bacillota</taxon>
        <taxon>Clostridia</taxon>
        <taxon>Lachnospirales</taxon>
        <taxon>Lachnospiraceae</taxon>
        <taxon>Lachnotalea</taxon>
    </lineage>
</organism>
<sequence length="313" mass="36239">MAFGFIDFAKEVLEVSDSPLSVEEMWKAGCNLELDEKLGSSGKTPIRTLSARIYIDIRNNGNSVFMQVSKRPAKFFLKGKDISPEKEVATETDGNRGKNKFIERDLHILLSSFVCTDEHFKCMTKTIYHEVSKREKSGKNKWLHPDLVGVHFPFESYTPNTLKLFDILKVNPYKLYSFEMKINVNLTNLREYYFQAVSNSSWAHEGYLVALHITENPELMDEMRRLNNAFGIGVIRLDAEHFMQSEILFSAKEKESLDWDTINRLVDSNPDFKKFLEDLMEDIKVGKIKSKYDETYTEEEQMCQYALKCGILS</sequence>
<dbReference type="OrthoDB" id="5289528at2"/>
<dbReference type="RefSeq" id="WP_094375995.1">
    <property type="nucleotide sequence ID" value="NZ_NOKA02000024.1"/>
</dbReference>
<dbReference type="AlphaFoldDB" id="A0A371JE57"/>
<feature type="domain" description="HTH HARE-type" evidence="2">
    <location>
        <begin position="3"/>
        <end position="80"/>
    </location>
</feature>
<name>A0A371JE57_9FIRM</name>
<accession>A0A371JE57</accession>
<comment type="caution">
    <text evidence="3">The sequence shown here is derived from an EMBL/GenBank/DDBJ whole genome shotgun (WGS) entry which is preliminary data.</text>
</comment>
<dbReference type="Pfam" id="PF05066">
    <property type="entry name" value="HARE-HTH"/>
    <property type="match status" value="1"/>
</dbReference>
<protein>
    <submittedName>
        <fullName evidence="3">HrgA protein</fullName>
    </submittedName>
</protein>
<proteinExistence type="predicted"/>
<reference evidence="3 4" key="1">
    <citation type="journal article" date="2017" name="Genome Announc.">
        <title>Draft Genome Sequence of a Sporulating and Motile Strain of Lachnotalea glycerini Isolated from Water in Quebec City, Canada.</title>
        <authorList>
            <person name="Maheux A.F."/>
            <person name="Boudreau D.K."/>
            <person name="Berube E."/>
            <person name="Boissinot M."/>
            <person name="Raymond F."/>
            <person name="Brodeur S."/>
            <person name="Corbeil J."/>
            <person name="Isabel S."/>
            <person name="Omar R.F."/>
            <person name="Bergeron M.G."/>
        </authorList>
    </citation>
    <scope>NUCLEOTIDE SEQUENCE [LARGE SCALE GENOMIC DNA]</scope>
    <source>
        <strain evidence="3 4">CCRI-19302</strain>
    </source>
</reference>
<dbReference type="InterPro" id="IPR007759">
    <property type="entry name" value="Asxl_HARE-HTH"/>
</dbReference>
<dbReference type="EMBL" id="NOKA02000024">
    <property type="protein sequence ID" value="RDY30968.1"/>
    <property type="molecule type" value="Genomic_DNA"/>
</dbReference>
<keyword evidence="4" id="KW-1185">Reference proteome</keyword>
<evidence type="ECO:0000313" key="3">
    <source>
        <dbReference type="EMBL" id="RDY30968.1"/>
    </source>
</evidence>
<keyword evidence="1" id="KW-0804">Transcription</keyword>
<evidence type="ECO:0000256" key="1">
    <source>
        <dbReference type="ARBA" id="ARBA00023163"/>
    </source>
</evidence>
<dbReference type="GO" id="GO:0006355">
    <property type="term" value="P:regulation of DNA-templated transcription"/>
    <property type="evidence" value="ECO:0007669"/>
    <property type="project" value="InterPro"/>
</dbReference>
<dbReference type="Proteomes" id="UP000216411">
    <property type="component" value="Unassembled WGS sequence"/>
</dbReference>
<evidence type="ECO:0000313" key="4">
    <source>
        <dbReference type="Proteomes" id="UP000216411"/>
    </source>
</evidence>
<dbReference type="PROSITE" id="PS51913">
    <property type="entry name" value="HTH_HARE"/>
    <property type="match status" value="1"/>
</dbReference>
<evidence type="ECO:0000259" key="2">
    <source>
        <dbReference type="PROSITE" id="PS51913"/>
    </source>
</evidence>
<gene>
    <name evidence="3" type="ORF">CG710_011870</name>
</gene>